<dbReference type="EMBL" id="JAVVDO010000018">
    <property type="protein sequence ID" value="MDT8331800.1"/>
    <property type="molecule type" value="Genomic_DNA"/>
</dbReference>
<dbReference type="RefSeq" id="WP_314282312.1">
    <property type="nucleotide sequence ID" value="NZ_JAVVDO010000018.1"/>
</dbReference>
<dbReference type="Proteomes" id="UP001258945">
    <property type="component" value="Unassembled WGS sequence"/>
</dbReference>
<organism evidence="1 2">
    <name type="scientific">Roseomonas gilardii</name>
    <dbReference type="NCBI Taxonomy" id="257708"/>
    <lineage>
        <taxon>Bacteria</taxon>
        <taxon>Pseudomonadati</taxon>
        <taxon>Pseudomonadota</taxon>
        <taxon>Alphaproteobacteria</taxon>
        <taxon>Acetobacterales</taxon>
        <taxon>Roseomonadaceae</taxon>
        <taxon>Roseomonas</taxon>
    </lineage>
</organism>
<sequence>MVNATEAAPFAPETVSRNPTYLETILPPEYAAALAKIDRWVLKDLELIGAPPSLGEFPAAGWRHERPDILAAIALACEYIDELDALATADEKRARLSAPQAV</sequence>
<accession>A0ABU3MGE7</accession>
<comment type="caution">
    <text evidence="1">The sequence shown here is derived from an EMBL/GenBank/DDBJ whole genome shotgun (WGS) entry which is preliminary data.</text>
</comment>
<reference evidence="1 2" key="1">
    <citation type="journal article" date="2019" name="Microb. Pathog.">
        <title>Comparison of VITEK 2, MALDI-TOF MS, 16S rRNA gene sequencing, and whole-genome sequencing for identification of Roseomonas mucosa.</title>
        <authorList>
            <person name="Rudolph W.W."/>
            <person name="Gunzer F."/>
            <person name="Trauth M."/>
            <person name="Bunk B."/>
            <person name="Bigge R."/>
            <person name="Schrottner P."/>
        </authorList>
    </citation>
    <scope>NUCLEOTIDE SEQUENCE [LARGE SCALE GENOMIC DNA]</scope>
    <source>
        <strain evidence="1 2">DSM 103800</strain>
    </source>
</reference>
<evidence type="ECO:0000313" key="1">
    <source>
        <dbReference type="EMBL" id="MDT8331800.1"/>
    </source>
</evidence>
<keyword evidence="2" id="KW-1185">Reference proteome</keyword>
<gene>
    <name evidence="1" type="ORF">RQ831_12115</name>
</gene>
<protein>
    <submittedName>
        <fullName evidence="1">Uncharacterized protein</fullName>
    </submittedName>
</protein>
<evidence type="ECO:0000313" key="2">
    <source>
        <dbReference type="Proteomes" id="UP001258945"/>
    </source>
</evidence>
<name>A0ABU3MGE7_9PROT</name>
<proteinExistence type="predicted"/>